<comment type="caution">
    <text evidence="1">The sequence shown here is derived from an EMBL/GenBank/DDBJ whole genome shotgun (WGS) entry which is preliminary data.</text>
</comment>
<gene>
    <name evidence="1" type="ORF">J8A68_000553</name>
</gene>
<dbReference type="GeneID" id="73467354"/>
<dbReference type="EMBL" id="JAGSYN010000045">
    <property type="protein sequence ID" value="KAG7665930.1"/>
    <property type="molecule type" value="Genomic_DNA"/>
</dbReference>
<accession>A0A8J5V1K6</accession>
<dbReference type="Proteomes" id="UP000694255">
    <property type="component" value="Unassembled WGS sequence"/>
</dbReference>
<organism evidence="1 2">
    <name type="scientific">[Candida] subhashii</name>
    <dbReference type="NCBI Taxonomy" id="561895"/>
    <lineage>
        <taxon>Eukaryota</taxon>
        <taxon>Fungi</taxon>
        <taxon>Dikarya</taxon>
        <taxon>Ascomycota</taxon>
        <taxon>Saccharomycotina</taxon>
        <taxon>Pichiomycetes</taxon>
        <taxon>Debaryomycetaceae</taxon>
        <taxon>Spathaspora</taxon>
    </lineage>
</organism>
<evidence type="ECO:0000313" key="1">
    <source>
        <dbReference type="EMBL" id="KAG7665930.1"/>
    </source>
</evidence>
<dbReference type="OrthoDB" id="506431at2759"/>
<dbReference type="InterPro" id="IPR052061">
    <property type="entry name" value="PTE-AB_protein"/>
</dbReference>
<evidence type="ECO:0000313" key="2">
    <source>
        <dbReference type="Proteomes" id="UP000694255"/>
    </source>
</evidence>
<sequence>MFKGLVRKTIPLVAFGVGIAGFPRDWRAGHPQDTKLLHINEEVLRQIQSTKEYKQLESNKSLRQYNSSNAFPGQHHNNYVGTGLLFGPDLFEIDPINQAPPQSTVVLRAKVKEAKGRKVVIGGYLETLPLDDNKAEKPLLIAESTCILVQPKWFKYFTWLQI</sequence>
<proteinExistence type="predicted"/>
<name>A0A8J5V1K6_9ASCO</name>
<dbReference type="PANTHER" id="PTHR47260:SF4">
    <property type="entry name" value="MIOREX COMPLEX COMPONENT 3"/>
    <property type="match status" value="1"/>
</dbReference>
<protein>
    <submittedName>
        <fullName evidence="1">Uncharacterized protein</fullName>
    </submittedName>
</protein>
<keyword evidence="2" id="KW-1185">Reference proteome</keyword>
<dbReference type="AlphaFoldDB" id="A0A8J5V1K6"/>
<dbReference type="PANTHER" id="PTHR47260">
    <property type="entry name" value="UPF0644 PROTEIN PB2B4.06"/>
    <property type="match status" value="1"/>
</dbReference>
<reference evidence="1 2" key="1">
    <citation type="journal article" date="2021" name="DNA Res.">
        <title>Genome analysis of Candida subhashii reveals its hybrid nature and dual mitochondrial genome conformations.</title>
        <authorList>
            <person name="Mixao V."/>
            <person name="Hegedusova E."/>
            <person name="Saus E."/>
            <person name="Pryszcz L.P."/>
            <person name="Cillingova A."/>
            <person name="Nosek J."/>
            <person name="Gabaldon T."/>
        </authorList>
    </citation>
    <scope>NUCLEOTIDE SEQUENCE [LARGE SCALE GENOMIC DNA]</scope>
    <source>
        <strain evidence="1 2">CBS 10753</strain>
    </source>
</reference>
<dbReference type="RefSeq" id="XP_049266162.1">
    <property type="nucleotide sequence ID" value="XM_049409629.1"/>
</dbReference>